<name>A0A922MVU1_SPOEX</name>
<protein>
    <submittedName>
        <fullName evidence="2">Uncharacterized protein</fullName>
    </submittedName>
</protein>
<reference evidence="2" key="1">
    <citation type="journal article" date="2021" name="G3 (Bethesda)">
        <title>Genome and transcriptome analysis of the beet armyworm Spodoptera exigua reveals targets for pest control. .</title>
        <authorList>
            <person name="Simon S."/>
            <person name="Breeschoten T."/>
            <person name="Jansen H.J."/>
            <person name="Dirks R.P."/>
            <person name="Schranz M.E."/>
            <person name="Ros V.I.D."/>
        </authorList>
    </citation>
    <scope>NUCLEOTIDE SEQUENCE</scope>
    <source>
        <strain evidence="2">TB_SE_WUR_2020</strain>
    </source>
</reference>
<evidence type="ECO:0000256" key="1">
    <source>
        <dbReference type="SAM" id="MobiDB-lite"/>
    </source>
</evidence>
<dbReference type="EMBL" id="JACEFF010000085">
    <property type="protein sequence ID" value="KAH9644425.1"/>
    <property type="molecule type" value="Genomic_DNA"/>
</dbReference>
<comment type="caution">
    <text evidence="2">The sequence shown here is derived from an EMBL/GenBank/DDBJ whole genome shotgun (WGS) entry which is preliminary data.</text>
</comment>
<gene>
    <name evidence="2" type="ORF">HF086_000676</name>
</gene>
<evidence type="ECO:0000313" key="2">
    <source>
        <dbReference type="EMBL" id="KAH9644425.1"/>
    </source>
</evidence>
<dbReference type="AlphaFoldDB" id="A0A922MVU1"/>
<organism evidence="2 3">
    <name type="scientific">Spodoptera exigua</name>
    <name type="common">Beet armyworm</name>
    <name type="synonym">Noctua fulgens</name>
    <dbReference type="NCBI Taxonomy" id="7107"/>
    <lineage>
        <taxon>Eukaryota</taxon>
        <taxon>Metazoa</taxon>
        <taxon>Ecdysozoa</taxon>
        <taxon>Arthropoda</taxon>
        <taxon>Hexapoda</taxon>
        <taxon>Insecta</taxon>
        <taxon>Pterygota</taxon>
        <taxon>Neoptera</taxon>
        <taxon>Endopterygota</taxon>
        <taxon>Lepidoptera</taxon>
        <taxon>Glossata</taxon>
        <taxon>Ditrysia</taxon>
        <taxon>Noctuoidea</taxon>
        <taxon>Noctuidae</taxon>
        <taxon>Amphipyrinae</taxon>
        <taxon>Spodoptera</taxon>
    </lineage>
</organism>
<dbReference type="Gene3D" id="3.50.30.30">
    <property type="match status" value="1"/>
</dbReference>
<proteinExistence type="predicted"/>
<sequence>WKDENTFVRLCVGRNGMFSGTLDLNEELHEYSSGMVLTTQVGSHSSEIQSILIAFSNSILFNCTISFQSGKYGEGYIGSSRGIAVHVRSKDAERDHTGCQWPLLSTAAPNEPLPSEPWIAVIRRGSCNFEIKVSFSPRRPNIFMIKSSLQPKSNKRRLNRHANYTLRDRTQIWVIGDGEQSALPIDSRHAKEVWDIKDSGAECMARERDCGPHIQRPGHHQLGENEAVH</sequence>
<feature type="region of interest" description="Disordered" evidence="1">
    <location>
        <begin position="210"/>
        <end position="229"/>
    </location>
</feature>
<accession>A0A922MVU1</accession>
<dbReference type="Proteomes" id="UP000814243">
    <property type="component" value="Unassembled WGS sequence"/>
</dbReference>
<evidence type="ECO:0000313" key="3">
    <source>
        <dbReference type="Proteomes" id="UP000814243"/>
    </source>
</evidence>
<feature type="non-terminal residue" evidence="2">
    <location>
        <position position="1"/>
    </location>
</feature>